<dbReference type="InterPro" id="IPR009061">
    <property type="entry name" value="DNA-bd_dom_put_sf"/>
</dbReference>
<dbReference type="Pfam" id="PF12728">
    <property type="entry name" value="HTH_17"/>
    <property type="match status" value="1"/>
</dbReference>
<dbReference type="InterPro" id="IPR041657">
    <property type="entry name" value="HTH_17"/>
</dbReference>
<evidence type="ECO:0000313" key="2">
    <source>
        <dbReference type="EMBL" id="GLB67871.1"/>
    </source>
</evidence>
<dbReference type="Proteomes" id="UP001209654">
    <property type="component" value="Unassembled WGS sequence"/>
</dbReference>
<dbReference type="NCBIfam" id="TIGR01764">
    <property type="entry name" value="excise"/>
    <property type="match status" value="1"/>
</dbReference>
<proteinExistence type="predicted"/>
<keyword evidence="3" id="KW-1185">Reference proteome</keyword>
<dbReference type="SUPFAM" id="SSF46955">
    <property type="entry name" value="Putative DNA-binding domain"/>
    <property type="match status" value="1"/>
</dbReference>
<comment type="caution">
    <text evidence="2">The sequence shown here is derived from an EMBL/GenBank/DDBJ whole genome shotgun (WGS) entry which is preliminary data.</text>
</comment>
<organism evidence="2 3">
    <name type="scientific">Arthrobacter mangrovi</name>
    <dbReference type="NCBI Taxonomy" id="2966350"/>
    <lineage>
        <taxon>Bacteria</taxon>
        <taxon>Bacillati</taxon>
        <taxon>Actinomycetota</taxon>
        <taxon>Actinomycetes</taxon>
        <taxon>Micrococcales</taxon>
        <taxon>Micrococcaceae</taxon>
        <taxon>Arthrobacter</taxon>
    </lineage>
</organism>
<sequence length="68" mass="7744">MEENRTDRDHAFLSVAQVAEHLNVSKMTIYRLVHTGQLPCVRIGHTYRVAEDAMTRYLEEGAVQADAQ</sequence>
<dbReference type="InterPro" id="IPR010093">
    <property type="entry name" value="SinI_DNA-bd"/>
</dbReference>
<name>A0ABQ5MV66_9MICC</name>
<evidence type="ECO:0000259" key="1">
    <source>
        <dbReference type="Pfam" id="PF12728"/>
    </source>
</evidence>
<dbReference type="EMBL" id="BRVS01000009">
    <property type="protein sequence ID" value="GLB67871.1"/>
    <property type="molecule type" value="Genomic_DNA"/>
</dbReference>
<reference evidence="2 3" key="1">
    <citation type="journal article" date="2023" name="Int. J. Syst. Evol. Microbiol.">
        <title>Arthrobacter mangrovi sp. nov., an actinobacterium isolated from the rhizosphere of a mangrove.</title>
        <authorList>
            <person name="Hamada M."/>
            <person name="Saitou S."/>
            <person name="Enomoto N."/>
            <person name="Nanri K."/>
            <person name="Hidaka K."/>
            <person name="Miura T."/>
            <person name="Tamura T."/>
        </authorList>
    </citation>
    <scope>NUCLEOTIDE SEQUENCE [LARGE SCALE GENOMIC DNA]</scope>
    <source>
        <strain evidence="2 3">NBRC 112813</strain>
    </source>
</reference>
<protein>
    <recommendedName>
        <fullName evidence="1">Helix-turn-helix domain-containing protein</fullName>
    </recommendedName>
</protein>
<dbReference type="RefSeq" id="WP_264795982.1">
    <property type="nucleotide sequence ID" value="NZ_BRVS01000009.1"/>
</dbReference>
<evidence type="ECO:0000313" key="3">
    <source>
        <dbReference type="Proteomes" id="UP001209654"/>
    </source>
</evidence>
<gene>
    <name evidence="2" type="ORF">AHIS1636_23110</name>
</gene>
<feature type="domain" description="Helix-turn-helix" evidence="1">
    <location>
        <begin position="12"/>
        <end position="61"/>
    </location>
</feature>
<accession>A0ABQ5MV66</accession>